<keyword evidence="2" id="KW-1185">Reference proteome</keyword>
<evidence type="ECO:0000313" key="1">
    <source>
        <dbReference type="EMBL" id="PPE69491.1"/>
    </source>
</evidence>
<name>A0A2S5T3B9_9BURK</name>
<evidence type="ECO:0000313" key="2">
    <source>
        <dbReference type="Proteomes" id="UP000239406"/>
    </source>
</evidence>
<dbReference type="AlphaFoldDB" id="A0A2S5T3B9"/>
<dbReference type="Pfam" id="PF13384">
    <property type="entry name" value="HTH_23"/>
    <property type="match status" value="1"/>
</dbReference>
<sequence>MTTDRRLQALELRKQGKNFEEIAAALGITKSAAWQLVDGALRDYNNAVKESVDELRQVTLLQLDDMLANWLPIARAGDDKAAGIVLKTLGERAKLMGLYAPTKTELTGKDGGPLETANLNAAVDLAKLSDAQLAALESLLSAAAPGSGTGGSTP</sequence>
<reference evidence="1 2" key="1">
    <citation type="submission" date="2018-02" db="EMBL/GenBank/DDBJ databases">
        <title>Reclassifiation of [Polyangium] brachysporum DSM 7029 as Guopingzhaonella breviflexa gen. nov., sp. nov., a member of the family Comamonadaceae.</title>
        <authorList>
            <person name="Tang B."/>
        </authorList>
    </citation>
    <scope>NUCLEOTIDE SEQUENCE [LARGE SCALE GENOMIC DNA]</scope>
    <source>
        <strain evidence="1 2">DSM 15344</strain>
    </source>
</reference>
<gene>
    <name evidence="1" type="ORF">C1702_11145</name>
</gene>
<dbReference type="Proteomes" id="UP000239406">
    <property type="component" value="Unassembled WGS sequence"/>
</dbReference>
<accession>A0A2S5T3B9</accession>
<comment type="caution">
    <text evidence="1">The sequence shown here is derived from an EMBL/GenBank/DDBJ whole genome shotgun (WGS) entry which is preliminary data.</text>
</comment>
<dbReference type="EMBL" id="PSNY01000011">
    <property type="protein sequence ID" value="PPE69491.1"/>
    <property type="molecule type" value="Genomic_DNA"/>
</dbReference>
<protein>
    <submittedName>
        <fullName evidence="1">Uncharacterized protein</fullName>
    </submittedName>
</protein>
<organism evidence="1 2">
    <name type="scientific">Caldimonas thermodepolymerans</name>
    <dbReference type="NCBI Taxonomy" id="215580"/>
    <lineage>
        <taxon>Bacteria</taxon>
        <taxon>Pseudomonadati</taxon>
        <taxon>Pseudomonadota</taxon>
        <taxon>Betaproteobacteria</taxon>
        <taxon>Burkholderiales</taxon>
        <taxon>Sphaerotilaceae</taxon>
        <taxon>Caldimonas</taxon>
    </lineage>
</organism>
<proteinExistence type="predicted"/>